<gene>
    <name evidence="1" type="ORF">EVOR1521_LOCUS23853</name>
</gene>
<dbReference type="Proteomes" id="UP001178507">
    <property type="component" value="Unassembled WGS sequence"/>
</dbReference>
<sequence>MLFRICGELGAPEECWPLAHQLVEASGRANAEPAAWQSLRDQHAPEAAVELLAGLLQYDGARRTRADRALREGFLAPGLAEAVGSTARLN</sequence>
<keyword evidence="2" id="KW-1185">Reference proteome</keyword>
<name>A0AA36J6I2_9DINO</name>
<dbReference type="EMBL" id="CAUJNA010003375">
    <property type="protein sequence ID" value="CAJ1400533.1"/>
    <property type="molecule type" value="Genomic_DNA"/>
</dbReference>
<evidence type="ECO:0000313" key="2">
    <source>
        <dbReference type="Proteomes" id="UP001178507"/>
    </source>
</evidence>
<comment type="caution">
    <text evidence="1">The sequence shown here is derived from an EMBL/GenBank/DDBJ whole genome shotgun (WGS) entry which is preliminary data.</text>
</comment>
<organism evidence="1 2">
    <name type="scientific">Effrenium voratum</name>
    <dbReference type="NCBI Taxonomy" id="2562239"/>
    <lineage>
        <taxon>Eukaryota</taxon>
        <taxon>Sar</taxon>
        <taxon>Alveolata</taxon>
        <taxon>Dinophyceae</taxon>
        <taxon>Suessiales</taxon>
        <taxon>Symbiodiniaceae</taxon>
        <taxon>Effrenium</taxon>
    </lineage>
</organism>
<protein>
    <submittedName>
        <fullName evidence="1">Uncharacterized protein</fullName>
    </submittedName>
</protein>
<accession>A0AA36J6I2</accession>
<dbReference type="AlphaFoldDB" id="A0AA36J6I2"/>
<proteinExistence type="predicted"/>
<reference evidence="1" key="1">
    <citation type="submission" date="2023-08" db="EMBL/GenBank/DDBJ databases">
        <authorList>
            <person name="Chen Y."/>
            <person name="Shah S."/>
            <person name="Dougan E. K."/>
            <person name="Thang M."/>
            <person name="Chan C."/>
        </authorList>
    </citation>
    <scope>NUCLEOTIDE SEQUENCE</scope>
</reference>
<evidence type="ECO:0000313" key="1">
    <source>
        <dbReference type="EMBL" id="CAJ1400533.1"/>
    </source>
</evidence>